<reference evidence="2" key="1">
    <citation type="submission" date="2014-09" db="EMBL/GenBank/DDBJ databases">
        <authorList>
            <person name="Magalhaes I.L.F."/>
            <person name="Oliveira U."/>
            <person name="Santos F.R."/>
            <person name="Vidigal T.H.D.A."/>
            <person name="Brescovit A.D."/>
            <person name="Santos A.J."/>
        </authorList>
    </citation>
    <scope>NUCLEOTIDE SEQUENCE</scope>
    <source>
        <tissue evidence="2">Shoot tissue taken approximately 20 cm above the soil surface</tissue>
    </source>
</reference>
<proteinExistence type="predicted"/>
<dbReference type="EMBL" id="GBRH01187803">
    <property type="protein sequence ID" value="JAE10093.1"/>
    <property type="molecule type" value="Transcribed_RNA"/>
</dbReference>
<dbReference type="AlphaFoldDB" id="A0A0A9FP76"/>
<name>A0A0A9FP76_ARUDO</name>
<protein>
    <submittedName>
        <fullName evidence="2">Uncharacterized protein</fullName>
    </submittedName>
</protein>
<feature type="region of interest" description="Disordered" evidence="1">
    <location>
        <begin position="1"/>
        <end position="32"/>
    </location>
</feature>
<evidence type="ECO:0000313" key="2">
    <source>
        <dbReference type="EMBL" id="JAE10093.1"/>
    </source>
</evidence>
<organism evidence="2">
    <name type="scientific">Arundo donax</name>
    <name type="common">Giant reed</name>
    <name type="synonym">Donax arundinaceus</name>
    <dbReference type="NCBI Taxonomy" id="35708"/>
    <lineage>
        <taxon>Eukaryota</taxon>
        <taxon>Viridiplantae</taxon>
        <taxon>Streptophyta</taxon>
        <taxon>Embryophyta</taxon>
        <taxon>Tracheophyta</taxon>
        <taxon>Spermatophyta</taxon>
        <taxon>Magnoliopsida</taxon>
        <taxon>Liliopsida</taxon>
        <taxon>Poales</taxon>
        <taxon>Poaceae</taxon>
        <taxon>PACMAD clade</taxon>
        <taxon>Arundinoideae</taxon>
        <taxon>Arundineae</taxon>
        <taxon>Arundo</taxon>
    </lineage>
</organism>
<sequence>MYPSPPPAPCLFPPRRRLQAPRRQRRGGRERLRLGLRERAHQPRAVRALHLAALQGCGHGNCAERCHGERLDNGIRYGGSTNGEQSQWGG</sequence>
<accession>A0A0A9FP76</accession>
<evidence type="ECO:0000256" key="1">
    <source>
        <dbReference type="SAM" id="MobiDB-lite"/>
    </source>
</evidence>
<feature type="compositionally biased region" description="Pro residues" evidence="1">
    <location>
        <begin position="1"/>
        <end position="12"/>
    </location>
</feature>
<reference evidence="2" key="2">
    <citation type="journal article" date="2015" name="Data Brief">
        <title>Shoot transcriptome of the giant reed, Arundo donax.</title>
        <authorList>
            <person name="Barrero R.A."/>
            <person name="Guerrero F.D."/>
            <person name="Moolhuijzen P."/>
            <person name="Goolsby J.A."/>
            <person name="Tidwell J."/>
            <person name="Bellgard S.E."/>
            <person name="Bellgard M.I."/>
        </authorList>
    </citation>
    <scope>NUCLEOTIDE SEQUENCE</scope>
    <source>
        <tissue evidence="2">Shoot tissue taken approximately 20 cm above the soil surface</tissue>
    </source>
</reference>
<feature type="compositionally biased region" description="Basic residues" evidence="1">
    <location>
        <begin position="14"/>
        <end position="26"/>
    </location>
</feature>